<gene>
    <name evidence="4" type="ORF">GUJ93_ZPchr0002g24977</name>
</gene>
<comment type="caution">
    <text evidence="4">The sequence shown here is derived from an EMBL/GenBank/DDBJ whole genome shotgun (WGS) entry which is preliminary data.</text>
</comment>
<evidence type="ECO:0000313" key="4">
    <source>
        <dbReference type="EMBL" id="KAG8056324.1"/>
    </source>
</evidence>
<dbReference type="GO" id="GO:0005737">
    <property type="term" value="C:cytoplasm"/>
    <property type="evidence" value="ECO:0007669"/>
    <property type="project" value="TreeGrafter"/>
</dbReference>
<sequence>MGQLHGVGLALWARLTAAPAAPWLHVRSYLITAAKIPRVASFVAAAALRLPIGVRKPYSIRVFVTGSVGFVSSHLVVKLLARRDNVIVMDKFFTSRKENVAHHLSNPEDKNLTGTARYATVNTHLGIEQSRRDDLESLGYVLPKEKQSQIASALPRAVSHVVGHYGLTPSALQNDKQSGCQNGWLAAKSKRKKFPKTNHVRFGLVLGSDGKHF</sequence>
<keyword evidence="5" id="KW-1185">Reference proteome</keyword>
<keyword evidence="3" id="KW-0456">Lyase</keyword>
<evidence type="ECO:0000256" key="2">
    <source>
        <dbReference type="ARBA" id="ARBA00023027"/>
    </source>
</evidence>
<dbReference type="PANTHER" id="PTHR43078">
    <property type="entry name" value="UDP-GLUCURONIC ACID DECARBOXYLASE-RELATED"/>
    <property type="match status" value="1"/>
</dbReference>
<name>A0A8J5RYN1_ZIZPA</name>
<evidence type="ECO:0000313" key="5">
    <source>
        <dbReference type="Proteomes" id="UP000729402"/>
    </source>
</evidence>
<reference evidence="4" key="1">
    <citation type="journal article" date="2021" name="bioRxiv">
        <title>Whole Genome Assembly and Annotation of Northern Wild Rice, Zizania palustris L., Supports a Whole Genome Duplication in the Zizania Genus.</title>
        <authorList>
            <person name="Haas M."/>
            <person name="Kono T."/>
            <person name="Macchietto M."/>
            <person name="Millas R."/>
            <person name="McGilp L."/>
            <person name="Shao M."/>
            <person name="Duquette J."/>
            <person name="Hirsch C.N."/>
            <person name="Kimball J."/>
        </authorList>
    </citation>
    <scope>NUCLEOTIDE SEQUENCE</scope>
    <source>
        <tissue evidence="4">Fresh leaf tissue</tissue>
    </source>
</reference>
<dbReference type="AlphaFoldDB" id="A0A8J5RYN1"/>
<dbReference type="EMBL" id="JAAALK010000287">
    <property type="protein sequence ID" value="KAG8056324.1"/>
    <property type="molecule type" value="Genomic_DNA"/>
</dbReference>
<evidence type="ECO:0000256" key="1">
    <source>
        <dbReference type="ARBA" id="ARBA00001911"/>
    </source>
</evidence>
<protein>
    <recommendedName>
        <fullName evidence="6">NAD-dependent epimerase/dehydratase domain-containing protein</fullName>
    </recommendedName>
</protein>
<dbReference type="InterPro" id="IPR044516">
    <property type="entry name" value="UXS-like"/>
</dbReference>
<dbReference type="PANTHER" id="PTHR43078:SF51">
    <property type="entry name" value="UDP-GLUCURONATE DECARBOXYLASE"/>
    <property type="match status" value="1"/>
</dbReference>
<dbReference type="Proteomes" id="UP000729402">
    <property type="component" value="Unassembled WGS sequence"/>
</dbReference>
<organism evidence="4 5">
    <name type="scientific">Zizania palustris</name>
    <name type="common">Northern wild rice</name>
    <dbReference type="NCBI Taxonomy" id="103762"/>
    <lineage>
        <taxon>Eukaryota</taxon>
        <taxon>Viridiplantae</taxon>
        <taxon>Streptophyta</taxon>
        <taxon>Embryophyta</taxon>
        <taxon>Tracheophyta</taxon>
        <taxon>Spermatophyta</taxon>
        <taxon>Magnoliopsida</taxon>
        <taxon>Liliopsida</taxon>
        <taxon>Poales</taxon>
        <taxon>Poaceae</taxon>
        <taxon>BOP clade</taxon>
        <taxon>Oryzoideae</taxon>
        <taxon>Oryzeae</taxon>
        <taxon>Zizaniinae</taxon>
        <taxon>Zizania</taxon>
    </lineage>
</organism>
<dbReference type="OrthoDB" id="331544at2759"/>
<evidence type="ECO:0008006" key="6">
    <source>
        <dbReference type="Google" id="ProtNLM"/>
    </source>
</evidence>
<dbReference type="GO" id="GO:0042732">
    <property type="term" value="P:D-xylose metabolic process"/>
    <property type="evidence" value="ECO:0007669"/>
    <property type="project" value="InterPro"/>
</dbReference>
<accession>A0A8J5RYN1</accession>
<reference evidence="4" key="2">
    <citation type="submission" date="2021-02" db="EMBL/GenBank/DDBJ databases">
        <authorList>
            <person name="Kimball J.A."/>
            <person name="Haas M.W."/>
            <person name="Macchietto M."/>
            <person name="Kono T."/>
            <person name="Duquette J."/>
            <person name="Shao M."/>
        </authorList>
    </citation>
    <scope>NUCLEOTIDE SEQUENCE</scope>
    <source>
        <tissue evidence="4">Fresh leaf tissue</tissue>
    </source>
</reference>
<dbReference type="GO" id="GO:0070403">
    <property type="term" value="F:NAD+ binding"/>
    <property type="evidence" value="ECO:0007669"/>
    <property type="project" value="InterPro"/>
</dbReference>
<evidence type="ECO:0000256" key="3">
    <source>
        <dbReference type="ARBA" id="ARBA00023239"/>
    </source>
</evidence>
<proteinExistence type="predicted"/>
<keyword evidence="2" id="KW-0520">NAD</keyword>
<dbReference type="GO" id="GO:0048040">
    <property type="term" value="F:UDP-glucuronate decarboxylase activity"/>
    <property type="evidence" value="ECO:0007669"/>
    <property type="project" value="TreeGrafter"/>
</dbReference>
<comment type="cofactor">
    <cofactor evidence="1">
        <name>NAD(+)</name>
        <dbReference type="ChEBI" id="CHEBI:57540"/>
    </cofactor>
</comment>